<proteinExistence type="inferred from homology"/>
<dbReference type="Gene3D" id="3.30.420.40">
    <property type="match status" value="1"/>
</dbReference>
<sequence length="134" mass="13639">MTPYVVGVDVGGTSIKSALLSTGLDVLYEQRRPTGGGEGPRTVVANLLAARLIIDEGHLRYGADPLALGVATLGLVDEAGGIARESAAVGWRDVPLGALLRDVSPAPVAIGHDLRAGALARTVTVTAVQSAPIH</sequence>
<protein>
    <submittedName>
        <fullName evidence="2">ROK family protein</fullName>
    </submittedName>
</protein>
<dbReference type="PANTHER" id="PTHR18964">
    <property type="entry name" value="ROK (REPRESSOR, ORF, KINASE) FAMILY"/>
    <property type="match status" value="1"/>
</dbReference>
<evidence type="ECO:0000313" key="3">
    <source>
        <dbReference type="Proteomes" id="UP000305778"/>
    </source>
</evidence>
<dbReference type="EMBL" id="SUMC01000026">
    <property type="protein sequence ID" value="TKA08910.1"/>
    <property type="molecule type" value="Genomic_DNA"/>
</dbReference>
<accession>A0A4U0SGZ2</accession>
<dbReference type="CDD" id="cd23763">
    <property type="entry name" value="ASKHA_ATPase_ROK"/>
    <property type="match status" value="1"/>
</dbReference>
<dbReference type="PANTHER" id="PTHR18964:SF149">
    <property type="entry name" value="BIFUNCTIONAL UDP-N-ACETYLGLUCOSAMINE 2-EPIMERASE_N-ACETYLMANNOSAMINE KINASE"/>
    <property type="match status" value="1"/>
</dbReference>
<dbReference type="RefSeq" id="WP_136726238.1">
    <property type="nucleotide sequence ID" value="NZ_SUMC01000026.1"/>
</dbReference>
<reference evidence="2 3" key="1">
    <citation type="submission" date="2019-04" db="EMBL/GenBank/DDBJ databases">
        <title>Streptomyces oryziradicis sp. nov., a novel actinomycete isolated from rhizosphere soil of rice (Oryza sativa L.).</title>
        <authorList>
            <person name="Li C."/>
        </authorList>
    </citation>
    <scope>NUCLEOTIDE SEQUENCE [LARGE SCALE GENOMIC DNA]</scope>
    <source>
        <strain evidence="2 3">NEAU-C40</strain>
    </source>
</reference>
<dbReference type="Pfam" id="PF00480">
    <property type="entry name" value="ROK"/>
    <property type="match status" value="1"/>
</dbReference>
<dbReference type="AlphaFoldDB" id="A0A4U0SGZ2"/>
<dbReference type="Proteomes" id="UP000305778">
    <property type="component" value="Unassembled WGS sequence"/>
</dbReference>
<gene>
    <name evidence="2" type="ORF">FCI23_25335</name>
</gene>
<dbReference type="InterPro" id="IPR000600">
    <property type="entry name" value="ROK"/>
</dbReference>
<comment type="caution">
    <text evidence="2">The sequence shown here is derived from an EMBL/GenBank/DDBJ whole genome shotgun (WGS) entry which is preliminary data.</text>
</comment>
<evidence type="ECO:0000256" key="1">
    <source>
        <dbReference type="ARBA" id="ARBA00006479"/>
    </source>
</evidence>
<comment type="similarity">
    <text evidence="1">Belongs to the ROK (NagC/XylR) family.</text>
</comment>
<dbReference type="OrthoDB" id="9810372at2"/>
<name>A0A4U0SGZ2_9ACTN</name>
<organism evidence="2 3">
    <name type="scientific">Actinacidiphila oryziradicis</name>
    <dbReference type="NCBI Taxonomy" id="2571141"/>
    <lineage>
        <taxon>Bacteria</taxon>
        <taxon>Bacillati</taxon>
        <taxon>Actinomycetota</taxon>
        <taxon>Actinomycetes</taxon>
        <taxon>Kitasatosporales</taxon>
        <taxon>Streptomycetaceae</taxon>
        <taxon>Actinacidiphila</taxon>
    </lineage>
</organism>
<evidence type="ECO:0000313" key="2">
    <source>
        <dbReference type="EMBL" id="TKA08910.1"/>
    </source>
</evidence>
<dbReference type="InterPro" id="IPR043129">
    <property type="entry name" value="ATPase_NBD"/>
</dbReference>
<dbReference type="SUPFAM" id="SSF53067">
    <property type="entry name" value="Actin-like ATPase domain"/>
    <property type="match status" value="1"/>
</dbReference>
<keyword evidence="3" id="KW-1185">Reference proteome</keyword>